<keyword evidence="2" id="KW-1133">Transmembrane helix</keyword>
<evidence type="ECO:0000256" key="2">
    <source>
        <dbReference type="SAM" id="Phobius"/>
    </source>
</evidence>
<evidence type="ECO:0000256" key="1">
    <source>
        <dbReference type="SAM" id="MobiDB-lite"/>
    </source>
</evidence>
<evidence type="ECO:0000313" key="4">
    <source>
        <dbReference type="Proteomes" id="UP001054945"/>
    </source>
</evidence>
<dbReference type="EMBL" id="BPLR01000463">
    <property type="protein sequence ID" value="GIY94973.1"/>
    <property type="molecule type" value="Genomic_DNA"/>
</dbReference>
<protein>
    <submittedName>
        <fullName evidence="3">Uncharacterized protein</fullName>
    </submittedName>
</protein>
<feature type="compositionally biased region" description="Basic and acidic residues" evidence="1">
    <location>
        <begin position="126"/>
        <end position="143"/>
    </location>
</feature>
<accession>A0AAV4XKP5</accession>
<feature type="compositionally biased region" description="Low complexity" evidence="1">
    <location>
        <begin position="59"/>
        <end position="125"/>
    </location>
</feature>
<keyword evidence="2" id="KW-0472">Membrane</keyword>
<dbReference type="Proteomes" id="UP001054945">
    <property type="component" value="Unassembled WGS sequence"/>
</dbReference>
<name>A0AAV4XKP5_CAEEX</name>
<gene>
    <name evidence="3" type="primary">AVEN_272286_1</name>
    <name evidence="3" type="ORF">CEXT_566601</name>
</gene>
<organism evidence="3 4">
    <name type="scientific">Caerostris extrusa</name>
    <name type="common">Bark spider</name>
    <name type="synonym">Caerostris bankana</name>
    <dbReference type="NCBI Taxonomy" id="172846"/>
    <lineage>
        <taxon>Eukaryota</taxon>
        <taxon>Metazoa</taxon>
        <taxon>Ecdysozoa</taxon>
        <taxon>Arthropoda</taxon>
        <taxon>Chelicerata</taxon>
        <taxon>Arachnida</taxon>
        <taxon>Araneae</taxon>
        <taxon>Araneomorphae</taxon>
        <taxon>Entelegynae</taxon>
        <taxon>Araneoidea</taxon>
        <taxon>Araneidae</taxon>
        <taxon>Caerostris</taxon>
    </lineage>
</organism>
<sequence length="152" mass="16302">MSMHLRGSKDMMRNEDEGWWTSRTGLEQKLVILSTVLFIVAFALTITVIVYKNKKPDEVTTVAPVTSPSTDNTTGGSESPTTPTEVPGTTSEASTSPTEAPATTESTTSPTEAPTTTVAPTMDPTTTKHEQKSPEKNEQKSRILMELLSSGA</sequence>
<evidence type="ECO:0000313" key="3">
    <source>
        <dbReference type="EMBL" id="GIY94973.1"/>
    </source>
</evidence>
<proteinExistence type="predicted"/>
<keyword evidence="4" id="KW-1185">Reference proteome</keyword>
<comment type="caution">
    <text evidence="3">The sequence shown here is derived from an EMBL/GenBank/DDBJ whole genome shotgun (WGS) entry which is preliminary data.</text>
</comment>
<dbReference type="AlphaFoldDB" id="A0AAV4XKP5"/>
<keyword evidence="2" id="KW-0812">Transmembrane</keyword>
<reference evidence="3 4" key="1">
    <citation type="submission" date="2021-06" db="EMBL/GenBank/DDBJ databases">
        <title>Caerostris extrusa draft genome.</title>
        <authorList>
            <person name="Kono N."/>
            <person name="Arakawa K."/>
        </authorList>
    </citation>
    <scope>NUCLEOTIDE SEQUENCE [LARGE SCALE GENOMIC DNA]</scope>
</reference>
<feature type="region of interest" description="Disordered" evidence="1">
    <location>
        <begin position="55"/>
        <end position="152"/>
    </location>
</feature>
<feature type="transmembrane region" description="Helical" evidence="2">
    <location>
        <begin position="30"/>
        <end position="51"/>
    </location>
</feature>